<evidence type="ECO:0000256" key="5">
    <source>
        <dbReference type="ARBA" id="ARBA00023242"/>
    </source>
</evidence>
<evidence type="ECO:0000256" key="3">
    <source>
        <dbReference type="ARBA" id="ARBA00023125"/>
    </source>
</evidence>
<dbReference type="PANTHER" id="PTHR15284:SF6">
    <property type="entry name" value="HYPOTHETICAL LOC799271-RELATED"/>
    <property type="match status" value="1"/>
</dbReference>
<evidence type="ECO:0000256" key="6">
    <source>
        <dbReference type="SAM" id="MobiDB-lite"/>
    </source>
</evidence>
<feature type="region of interest" description="Disordered" evidence="6">
    <location>
        <begin position="61"/>
        <end position="97"/>
    </location>
</feature>
<accession>A0A060VQY5</accession>
<dbReference type="SMART" id="SM00338">
    <property type="entry name" value="BRLZ"/>
    <property type="match status" value="1"/>
</dbReference>
<dbReference type="PANTHER" id="PTHR15284">
    <property type="entry name" value="NUCLEAR FACTOR INTERLEUKIN-3-REGULATED PROTEIN"/>
    <property type="match status" value="1"/>
</dbReference>
<dbReference type="STRING" id="8022.A0A060VQY5"/>
<dbReference type="PaxDb" id="8022-A0A060VQY5"/>
<dbReference type="AlphaFoldDB" id="A0A060VQY5"/>
<gene>
    <name evidence="8" type="ORF">GSONMT00070197001</name>
</gene>
<feature type="domain" description="BZIP" evidence="7">
    <location>
        <begin position="76"/>
        <end position="126"/>
    </location>
</feature>
<keyword evidence="5" id="KW-0539">Nucleus</keyword>
<organism evidence="8 9">
    <name type="scientific">Oncorhynchus mykiss</name>
    <name type="common">Rainbow trout</name>
    <name type="synonym">Salmo gairdneri</name>
    <dbReference type="NCBI Taxonomy" id="8022"/>
    <lineage>
        <taxon>Eukaryota</taxon>
        <taxon>Metazoa</taxon>
        <taxon>Chordata</taxon>
        <taxon>Craniata</taxon>
        <taxon>Vertebrata</taxon>
        <taxon>Euteleostomi</taxon>
        <taxon>Actinopterygii</taxon>
        <taxon>Neopterygii</taxon>
        <taxon>Teleostei</taxon>
        <taxon>Protacanthopterygii</taxon>
        <taxon>Salmoniformes</taxon>
        <taxon>Salmonidae</taxon>
        <taxon>Salmoninae</taxon>
        <taxon>Oncorhynchus</taxon>
    </lineage>
</organism>
<dbReference type="GO" id="GO:0003677">
    <property type="term" value="F:DNA binding"/>
    <property type="evidence" value="ECO:0007669"/>
    <property type="project" value="UniProtKB-KW"/>
</dbReference>
<evidence type="ECO:0000313" key="8">
    <source>
        <dbReference type="EMBL" id="CDQ57247.1"/>
    </source>
</evidence>
<sequence length="211" mass="23854">MSTPRSSERPLEDMGQPSSSVESSGGEEEMWDPGLLFPEVRPSLLDHRQLRLRTCQSHLYPSTRRKREMTPADKKDANYWDKRHKNNESAKRSQEKRRVNDLMLEGQLLALSEENARLRAELITLQYHMGLGKEAGPATLRSHGTVPLHSLLPCLSHSSVPTNLLMPWGSLCLPQPALYPSLPLYLPHWRSMSGRTRPWTYTEASGAGSTN</sequence>
<proteinExistence type="inferred from homology"/>
<dbReference type="PROSITE" id="PS50217">
    <property type="entry name" value="BZIP"/>
    <property type="match status" value="1"/>
</dbReference>
<comment type="similarity">
    <text evidence="1">Belongs to the bZIP family. NFIL3 subfamily.</text>
</comment>
<feature type="compositionally biased region" description="Basic and acidic residues" evidence="6">
    <location>
        <begin position="1"/>
        <end position="12"/>
    </location>
</feature>
<feature type="region of interest" description="Disordered" evidence="6">
    <location>
        <begin position="1"/>
        <end position="35"/>
    </location>
</feature>
<name>A0A060VQY5_ONCMY</name>
<reference evidence="8" key="2">
    <citation type="submission" date="2014-03" db="EMBL/GenBank/DDBJ databases">
        <authorList>
            <person name="Genoscope - CEA"/>
        </authorList>
    </citation>
    <scope>NUCLEOTIDE SEQUENCE</scope>
</reference>
<reference evidence="8" key="1">
    <citation type="journal article" date="2014" name="Nat. Commun.">
        <title>The rainbow trout genome provides novel insights into evolution after whole-genome duplication in vertebrates.</title>
        <authorList>
            <person name="Berthelot C."/>
            <person name="Brunet F."/>
            <person name="Chalopin D."/>
            <person name="Juanchich A."/>
            <person name="Bernard M."/>
            <person name="Noel B."/>
            <person name="Bento P."/>
            <person name="Da Silva C."/>
            <person name="Labadie K."/>
            <person name="Alberti A."/>
            <person name="Aury J.M."/>
            <person name="Louis A."/>
            <person name="Dehais P."/>
            <person name="Bardou P."/>
            <person name="Montfort J."/>
            <person name="Klopp C."/>
            <person name="Cabau C."/>
            <person name="Gaspin C."/>
            <person name="Thorgaard G.H."/>
            <person name="Boussaha M."/>
            <person name="Quillet E."/>
            <person name="Guyomard R."/>
            <person name="Galiana D."/>
            <person name="Bobe J."/>
            <person name="Volff J.N."/>
            <person name="Genet C."/>
            <person name="Wincker P."/>
            <person name="Jaillon O."/>
            <person name="Roest Crollius H."/>
            <person name="Guiguen Y."/>
        </authorList>
    </citation>
    <scope>NUCLEOTIDE SEQUENCE [LARGE SCALE GENOMIC DNA]</scope>
</reference>
<dbReference type="Pfam" id="PF07716">
    <property type="entry name" value="bZIP_2"/>
    <property type="match status" value="1"/>
</dbReference>
<keyword evidence="3" id="KW-0238">DNA-binding</keyword>
<dbReference type="GO" id="GO:0005634">
    <property type="term" value="C:nucleus"/>
    <property type="evidence" value="ECO:0007669"/>
    <property type="project" value="TreeGrafter"/>
</dbReference>
<dbReference type="GO" id="GO:0007623">
    <property type="term" value="P:circadian rhythm"/>
    <property type="evidence" value="ECO:0007669"/>
    <property type="project" value="TreeGrafter"/>
</dbReference>
<evidence type="ECO:0000256" key="1">
    <source>
        <dbReference type="ARBA" id="ARBA00006079"/>
    </source>
</evidence>
<dbReference type="Gene3D" id="1.20.5.170">
    <property type="match status" value="1"/>
</dbReference>
<evidence type="ECO:0000256" key="2">
    <source>
        <dbReference type="ARBA" id="ARBA00023015"/>
    </source>
</evidence>
<keyword evidence="2" id="KW-0805">Transcription regulation</keyword>
<protein>
    <recommendedName>
        <fullName evidence="7">BZIP domain-containing protein</fullName>
    </recommendedName>
</protein>
<evidence type="ECO:0000313" key="9">
    <source>
        <dbReference type="Proteomes" id="UP000193380"/>
    </source>
</evidence>
<evidence type="ECO:0000259" key="7">
    <source>
        <dbReference type="PROSITE" id="PS50217"/>
    </source>
</evidence>
<dbReference type="EMBL" id="FR904282">
    <property type="protein sequence ID" value="CDQ57247.1"/>
    <property type="molecule type" value="Genomic_DNA"/>
</dbReference>
<feature type="compositionally biased region" description="Basic and acidic residues" evidence="6">
    <location>
        <begin position="68"/>
        <end position="97"/>
    </location>
</feature>
<dbReference type="SUPFAM" id="SSF57959">
    <property type="entry name" value="Leucine zipper domain"/>
    <property type="match status" value="1"/>
</dbReference>
<dbReference type="CDD" id="cd14694">
    <property type="entry name" value="bZIP_NFIL3"/>
    <property type="match status" value="1"/>
</dbReference>
<dbReference type="InterPro" id="IPR046347">
    <property type="entry name" value="bZIP_sf"/>
</dbReference>
<dbReference type="GO" id="GO:0003700">
    <property type="term" value="F:DNA-binding transcription factor activity"/>
    <property type="evidence" value="ECO:0007669"/>
    <property type="project" value="InterPro"/>
</dbReference>
<dbReference type="InterPro" id="IPR047229">
    <property type="entry name" value="NFIL3-like"/>
</dbReference>
<dbReference type="InterPro" id="IPR047106">
    <property type="entry name" value="NFIL3-like_bZIP"/>
</dbReference>
<keyword evidence="4" id="KW-0804">Transcription</keyword>
<dbReference type="FunFam" id="1.20.5.170:FF:000025">
    <property type="entry name" value="nuclear factor interleukin-3-regulated protein-like"/>
    <property type="match status" value="1"/>
</dbReference>
<dbReference type="Proteomes" id="UP000193380">
    <property type="component" value="Unassembled WGS sequence"/>
</dbReference>
<evidence type="ECO:0000256" key="4">
    <source>
        <dbReference type="ARBA" id="ARBA00023163"/>
    </source>
</evidence>
<dbReference type="InterPro" id="IPR004827">
    <property type="entry name" value="bZIP"/>
</dbReference>